<dbReference type="AlphaFoldDB" id="A0A8T1M9C8"/>
<evidence type="ECO:0000259" key="19">
    <source>
        <dbReference type="Pfam" id="PF14413"/>
    </source>
</evidence>
<dbReference type="Pfam" id="PF14413">
    <property type="entry name" value="Thg1C"/>
    <property type="match status" value="1"/>
</dbReference>
<evidence type="ECO:0000256" key="4">
    <source>
        <dbReference type="ARBA" id="ARBA00022310"/>
    </source>
</evidence>
<evidence type="ECO:0000259" key="18">
    <source>
        <dbReference type="Pfam" id="PF04446"/>
    </source>
</evidence>
<dbReference type="InterPro" id="IPR025845">
    <property type="entry name" value="Thg1_C_dom"/>
</dbReference>
<comment type="subunit">
    <text evidence="15">Homotetramer. Interacts with MFN1 and MFN2; functions as a guanyl-nucleotide exchange factor/GEF for MFN2 and also probably MFN1.</text>
</comment>
<keyword evidence="8" id="KW-0479">Metal-binding</keyword>
<sequence length="582" mass="65827">MVLFLLLFLVVSASSSRVDDCTNSCTASPKQDACIQGCYYAYALTLAPEEPKLRPTCKKSCEENLTGEDEKACETGCEQFETSDGWFGALGLMDTLRDFVSQMLSGKPDDTAIANSELNSEPVVVSRIRIFIPIEEADLAPEDAPSHALVQPNEKAGSQSDQVPHHMMFAHQAPVNSKSVYSGEGVECWFRRMLHAPFLLLFVVTLSTLVVLLFVQLVLCVRRRYSAPRGYRYAPLPTYAEATNIKVPIVGDADELKAIVQAVLLYGLETNKQEVSNSFLRLFRLLAGMRPGGSRRTETLSGCRNLDRSSRDAGGWVPTTDLPVGIFNCLQPRHSHVMAKSSFEYVRRFESFDHCLPHSWIVVRIDGQGFGKFTEKHGFQKPNDKRGLRLACRAAERVMQRHSDIILAYGQSDEFSFVFQRSTDKFNRRASKLSSTVVSLFASSYVFEWTNFFPDVKLLYPPAFDSRVVLYPTNRTLRDYLSWRQADCHINNLYNTCFWKLVQEGSLTTTEAEERLRGTLSSDKNEILFSEFGCNYNNEPELFRKGTTLYRNKDTKGSVEQANIDIIKDTFWQAHPELLEPD</sequence>
<evidence type="ECO:0000313" key="21">
    <source>
        <dbReference type="Proteomes" id="UP000286415"/>
    </source>
</evidence>
<evidence type="ECO:0000256" key="12">
    <source>
        <dbReference type="ARBA" id="ARBA00032480"/>
    </source>
</evidence>
<keyword evidence="21" id="KW-1185">Reference proteome</keyword>
<dbReference type="GO" id="GO:0000287">
    <property type="term" value="F:magnesium ion binding"/>
    <property type="evidence" value="ECO:0007669"/>
    <property type="project" value="InterPro"/>
</dbReference>
<dbReference type="InterPro" id="IPR024956">
    <property type="entry name" value="tRNAHis_GuaTrfase_cat"/>
</dbReference>
<keyword evidence="17" id="KW-0732">Signal</keyword>
<dbReference type="Gene3D" id="3.30.70.3000">
    <property type="match status" value="1"/>
</dbReference>
<reference evidence="20 21" key="2">
    <citation type="journal article" date="2021" name="Genomics">
        <title>High-quality reference genome for Clonorchis sinensis.</title>
        <authorList>
            <person name="Young N.D."/>
            <person name="Stroehlein A.J."/>
            <person name="Kinkar L."/>
            <person name="Wang T."/>
            <person name="Sohn W.M."/>
            <person name="Chang B.C.H."/>
            <person name="Kaur P."/>
            <person name="Weisz D."/>
            <person name="Dudchenko O."/>
            <person name="Aiden E.L."/>
            <person name="Korhonen P.K."/>
            <person name="Gasser R.B."/>
        </authorList>
    </citation>
    <scope>NUCLEOTIDE SEQUENCE [LARGE SCALE GENOMIC DNA]</scope>
    <source>
        <strain evidence="20">Cs-k2</strain>
    </source>
</reference>
<protein>
    <recommendedName>
        <fullName evidence="4">Probable tRNA(His) guanylyltransferase</fullName>
        <ecNumber evidence="3">2.7.7.79</ecNumber>
    </recommendedName>
    <alternativeName>
        <fullName evidence="12">tRNA-histidine guanylyltransferase</fullName>
    </alternativeName>
</protein>
<dbReference type="InterPro" id="IPR007537">
    <property type="entry name" value="tRNAHis_GuaTrfase_Thg1"/>
</dbReference>
<evidence type="ECO:0000256" key="1">
    <source>
        <dbReference type="ARBA" id="ARBA00001946"/>
    </source>
</evidence>
<dbReference type="EMBL" id="NIRI02000056">
    <property type="protein sequence ID" value="KAG5445588.1"/>
    <property type="molecule type" value="Genomic_DNA"/>
</dbReference>
<comment type="caution">
    <text evidence="20">The sequence shown here is derived from an EMBL/GenBank/DDBJ whole genome shotgun (WGS) entry which is preliminary data.</text>
</comment>
<evidence type="ECO:0000256" key="16">
    <source>
        <dbReference type="SAM" id="Phobius"/>
    </source>
</evidence>
<keyword evidence="16" id="KW-1133">Transmembrane helix</keyword>
<dbReference type="GO" id="GO:0008193">
    <property type="term" value="F:tRNA guanylyltransferase activity"/>
    <property type="evidence" value="ECO:0007669"/>
    <property type="project" value="UniProtKB-EC"/>
</dbReference>
<name>A0A8T1M9C8_CLOSI</name>
<keyword evidence="10" id="KW-0460">Magnesium</keyword>
<gene>
    <name evidence="20" type="ORF">CSKR_106901</name>
</gene>
<comment type="cofactor">
    <cofactor evidence="1">
        <name>Mg(2+)</name>
        <dbReference type="ChEBI" id="CHEBI:18420"/>
    </cofactor>
</comment>
<dbReference type="InterPro" id="IPR038469">
    <property type="entry name" value="tRNAHis_GuaTrfase_Thg1_sf"/>
</dbReference>
<evidence type="ECO:0000256" key="8">
    <source>
        <dbReference type="ARBA" id="ARBA00022723"/>
    </source>
</evidence>
<proteinExistence type="inferred from homology"/>
<comment type="catalytic activity">
    <reaction evidence="13">
        <text>a 5'-end ribonucleotide-tRNA(His) + GTP + ATP + H2O = a 5'-end phospho-guanosine-ribonucleotide-tRNA(His) + AMP + 2 diphosphate + H(+)</text>
        <dbReference type="Rhea" id="RHEA:54564"/>
        <dbReference type="Rhea" id="RHEA-COMP:14193"/>
        <dbReference type="Rhea" id="RHEA-COMP:14917"/>
        <dbReference type="ChEBI" id="CHEBI:15377"/>
        <dbReference type="ChEBI" id="CHEBI:15378"/>
        <dbReference type="ChEBI" id="CHEBI:30616"/>
        <dbReference type="ChEBI" id="CHEBI:33019"/>
        <dbReference type="ChEBI" id="CHEBI:37565"/>
        <dbReference type="ChEBI" id="CHEBI:138282"/>
        <dbReference type="ChEBI" id="CHEBI:141847"/>
        <dbReference type="ChEBI" id="CHEBI:456215"/>
        <dbReference type="EC" id="2.7.7.79"/>
    </reaction>
</comment>
<comment type="function">
    <text evidence="14">Adds a GMP to the 5'-end of tRNA(His) after transcription and RNase P cleavage. This step is essential for proper recognition of the tRNA and for the fidelity of protein synthesis. Also functions as a guanyl-nucleotide exchange factor/GEF for the MFN1 and MFN2 mitofusins thereby regulating mitochondrial fusion. By regulating both mitochondrial dynamics and bioenergetic function, it contributes to cell survival following oxidative stress.</text>
</comment>
<organism evidence="20 21">
    <name type="scientific">Clonorchis sinensis</name>
    <name type="common">Chinese liver fluke</name>
    <dbReference type="NCBI Taxonomy" id="79923"/>
    <lineage>
        <taxon>Eukaryota</taxon>
        <taxon>Metazoa</taxon>
        <taxon>Spiralia</taxon>
        <taxon>Lophotrochozoa</taxon>
        <taxon>Platyhelminthes</taxon>
        <taxon>Trematoda</taxon>
        <taxon>Digenea</taxon>
        <taxon>Opisthorchiida</taxon>
        <taxon>Opisthorchiata</taxon>
        <taxon>Opisthorchiidae</taxon>
        <taxon>Clonorchis</taxon>
    </lineage>
</organism>
<reference evidence="20 21" key="1">
    <citation type="journal article" date="2018" name="Biotechnol. Adv.">
        <title>Improved genomic resources and new bioinformatic workflow for the carcinogenic parasite Clonorchis sinensis: Biotechnological implications.</title>
        <authorList>
            <person name="Wang D."/>
            <person name="Korhonen P.K."/>
            <person name="Gasser R.B."/>
            <person name="Young N.D."/>
        </authorList>
    </citation>
    <scope>NUCLEOTIDE SEQUENCE [LARGE SCALE GENOMIC DNA]</scope>
    <source>
        <strain evidence="20">Cs-k2</strain>
    </source>
</reference>
<keyword evidence="16" id="KW-0472">Membrane</keyword>
<dbReference type="PANTHER" id="PTHR12729">
    <property type="entry name" value="TRNA(HIS) GUANYLYLTRANSFERASE-RELATED"/>
    <property type="match status" value="1"/>
</dbReference>
<accession>A0A8T1M9C8</accession>
<dbReference type="Pfam" id="PF04446">
    <property type="entry name" value="Thg1"/>
    <property type="match status" value="1"/>
</dbReference>
<dbReference type="Proteomes" id="UP000286415">
    <property type="component" value="Unassembled WGS sequence"/>
</dbReference>
<evidence type="ECO:0000256" key="11">
    <source>
        <dbReference type="ARBA" id="ARBA00023134"/>
    </source>
</evidence>
<dbReference type="PANTHER" id="PTHR12729:SF6">
    <property type="entry name" value="TRNA(HIS) GUANYLYLTRANSFERASE-RELATED"/>
    <property type="match status" value="1"/>
</dbReference>
<dbReference type="GO" id="GO:0005525">
    <property type="term" value="F:GTP binding"/>
    <property type="evidence" value="ECO:0007669"/>
    <property type="project" value="UniProtKB-KW"/>
</dbReference>
<evidence type="ECO:0000313" key="20">
    <source>
        <dbReference type="EMBL" id="KAG5445588.1"/>
    </source>
</evidence>
<keyword evidence="6" id="KW-0819">tRNA processing</keyword>
<dbReference type="EC" id="2.7.7.79" evidence="3"/>
<evidence type="ECO:0000256" key="9">
    <source>
        <dbReference type="ARBA" id="ARBA00022741"/>
    </source>
</evidence>
<evidence type="ECO:0000256" key="6">
    <source>
        <dbReference type="ARBA" id="ARBA00022694"/>
    </source>
</evidence>
<evidence type="ECO:0000256" key="13">
    <source>
        <dbReference type="ARBA" id="ARBA00047281"/>
    </source>
</evidence>
<evidence type="ECO:0000256" key="14">
    <source>
        <dbReference type="ARBA" id="ARBA00058346"/>
    </source>
</evidence>
<feature type="domain" description="tRNAHis guanylyltransferase catalytic" evidence="18">
    <location>
        <begin position="343"/>
        <end position="472"/>
    </location>
</feature>
<keyword evidence="11" id="KW-0342">GTP-binding</keyword>
<dbReference type="GO" id="GO:0006400">
    <property type="term" value="P:tRNA modification"/>
    <property type="evidence" value="ECO:0007669"/>
    <property type="project" value="InterPro"/>
</dbReference>
<feature type="domain" description="Thg1 C-terminal" evidence="19">
    <location>
        <begin position="476"/>
        <end position="561"/>
    </location>
</feature>
<feature type="transmembrane region" description="Helical" evidence="16">
    <location>
        <begin position="198"/>
        <end position="221"/>
    </location>
</feature>
<feature type="signal peptide" evidence="17">
    <location>
        <begin position="1"/>
        <end position="15"/>
    </location>
</feature>
<evidence type="ECO:0000256" key="2">
    <source>
        <dbReference type="ARBA" id="ARBA00010113"/>
    </source>
</evidence>
<dbReference type="FunFam" id="3.30.70.3000:FF:000001">
    <property type="entry name" value="tRNA(His) guanylyltransferase"/>
    <property type="match status" value="1"/>
</dbReference>
<keyword evidence="7" id="KW-0548">Nucleotidyltransferase</keyword>
<keyword evidence="16" id="KW-0812">Transmembrane</keyword>
<evidence type="ECO:0000256" key="15">
    <source>
        <dbReference type="ARBA" id="ARBA00065710"/>
    </source>
</evidence>
<evidence type="ECO:0000256" key="5">
    <source>
        <dbReference type="ARBA" id="ARBA00022679"/>
    </source>
</evidence>
<comment type="similarity">
    <text evidence="2">Belongs to the tRNA(His) guanylyltransferase family.</text>
</comment>
<evidence type="ECO:0000256" key="3">
    <source>
        <dbReference type="ARBA" id="ARBA00012511"/>
    </source>
</evidence>
<dbReference type="OrthoDB" id="62560at2759"/>
<evidence type="ECO:0000256" key="7">
    <source>
        <dbReference type="ARBA" id="ARBA00022695"/>
    </source>
</evidence>
<evidence type="ECO:0000256" key="10">
    <source>
        <dbReference type="ARBA" id="ARBA00022842"/>
    </source>
</evidence>
<feature type="chain" id="PRO_5035915988" description="Probable tRNA(His) guanylyltransferase" evidence="17">
    <location>
        <begin position="16"/>
        <end position="582"/>
    </location>
</feature>
<keyword evidence="9" id="KW-0547">Nucleotide-binding</keyword>
<evidence type="ECO:0000256" key="17">
    <source>
        <dbReference type="SAM" id="SignalP"/>
    </source>
</evidence>
<keyword evidence="5" id="KW-0808">Transferase</keyword>